<organism evidence="3 4">
    <name type="scientific">Austropuccinia psidii MF-1</name>
    <dbReference type="NCBI Taxonomy" id="1389203"/>
    <lineage>
        <taxon>Eukaryota</taxon>
        <taxon>Fungi</taxon>
        <taxon>Dikarya</taxon>
        <taxon>Basidiomycota</taxon>
        <taxon>Pucciniomycotina</taxon>
        <taxon>Pucciniomycetes</taxon>
        <taxon>Pucciniales</taxon>
        <taxon>Sphaerophragmiaceae</taxon>
        <taxon>Austropuccinia</taxon>
    </lineage>
</organism>
<evidence type="ECO:0000313" key="4">
    <source>
        <dbReference type="Proteomes" id="UP000765509"/>
    </source>
</evidence>
<dbReference type="AlphaFoldDB" id="A0A9Q3IQP7"/>
<evidence type="ECO:0000313" key="3">
    <source>
        <dbReference type="EMBL" id="MBW0548262.1"/>
    </source>
</evidence>
<proteinExistence type="predicted"/>
<feature type="domain" description="Integrase catalytic" evidence="2">
    <location>
        <begin position="1"/>
        <end position="107"/>
    </location>
</feature>
<dbReference type="SUPFAM" id="SSF53098">
    <property type="entry name" value="Ribonuclease H-like"/>
    <property type="match status" value="1"/>
</dbReference>
<dbReference type="OrthoDB" id="2505288at2759"/>
<evidence type="ECO:0000259" key="2">
    <source>
        <dbReference type="PROSITE" id="PS50994"/>
    </source>
</evidence>
<reference evidence="3" key="1">
    <citation type="submission" date="2021-03" db="EMBL/GenBank/DDBJ databases">
        <title>Draft genome sequence of rust myrtle Austropuccinia psidii MF-1, a brazilian biotype.</title>
        <authorList>
            <person name="Quecine M.C."/>
            <person name="Pachon D.M.R."/>
            <person name="Bonatelli M.L."/>
            <person name="Correr F.H."/>
            <person name="Franceschini L.M."/>
            <person name="Leite T.F."/>
            <person name="Margarido G.R.A."/>
            <person name="Almeida C.A."/>
            <person name="Ferrarezi J.A."/>
            <person name="Labate C.A."/>
        </authorList>
    </citation>
    <scope>NUCLEOTIDE SEQUENCE</scope>
    <source>
        <strain evidence="3">MF-1</strain>
    </source>
</reference>
<gene>
    <name evidence="3" type="ORF">O181_087977</name>
</gene>
<name>A0A9Q3IQP7_9BASI</name>
<keyword evidence="1" id="KW-0694">RNA-binding</keyword>
<keyword evidence="4" id="KW-1185">Reference proteome</keyword>
<dbReference type="PANTHER" id="PTHR37984:SF15">
    <property type="entry name" value="INTEGRASE CATALYTIC DOMAIN-CONTAINING PROTEIN"/>
    <property type="match status" value="1"/>
</dbReference>
<comment type="caution">
    <text evidence="3">The sequence shown here is derived from an EMBL/GenBank/DDBJ whole genome shotgun (WGS) entry which is preliminary data.</text>
</comment>
<dbReference type="GO" id="GO:0005634">
    <property type="term" value="C:nucleus"/>
    <property type="evidence" value="ECO:0007669"/>
    <property type="project" value="UniProtKB-ARBA"/>
</dbReference>
<dbReference type="InterPro" id="IPR012337">
    <property type="entry name" value="RNaseH-like_sf"/>
</dbReference>
<dbReference type="InterPro" id="IPR036397">
    <property type="entry name" value="RNaseH_sf"/>
</dbReference>
<evidence type="ECO:0000256" key="1">
    <source>
        <dbReference type="ARBA" id="ARBA00022884"/>
    </source>
</evidence>
<dbReference type="InterPro" id="IPR050951">
    <property type="entry name" value="Retrovirus_Pol_polyprotein"/>
</dbReference>
<dbReference type="Proteomes" id="UP000765509">
    <property type="component" value="Unassembled WGS sequence"/>
</dbReference>
<dbReference type="PROSITE" id="PS50994">
    <property type="entry name" value="INTEGRASE"/>
    <property type="match status" value="1"/>
</dbReference>
<dbReference type="Gene3D" id="3.30.420.10">
    <property type="entry name" value="Ribonuclease H-like superfamily/Ribonuclease H"/>
    <property type="match status" value="1"/>
</dbReference>
<dbReference type="GO" id="GO:0015074">
    <property type="term" value="P:DNA integration"/>
    <property type="evidence" value="ECO:0007669"/>
    <property type="project" value="InterPro"/>
</dbReference>
<sequence>MAVFISTVFPKTSSNLAHLFTKNIFSNNGLLSRIVSDRASLFDSSFLTNSCQKLKISRDLSTACPPETDGKTERVDQIIEQYLLLYVSYHQDDWHTLLPLVEFAYNNSDCSSTKQLKLFTFCGRDPHFDSACITQDTPAGNLSTKIQSVQKDVKGELEAAMHRFKRYADKSRSSPPVFNPVELYGFLPRTSNQQNQPKNCQKDGWVLFQS</sequence>
<dbReference type="GO" id="GO:0003723">
    <property type="term" value="F:RNA binding"/>
    <property type="evidence" value="ECO:0007669"/>
    <property type="project" value="UniProtKB-KW"/>
</dbReference>
<dbReference type="InterPro" id="IPR001584">
    <property type="entry name" value="Integrase_cat-core"/>
</dbReference>
<dbReference type="PANTHER" id="PTHR37984">
    <property type="entry name" value="PROTEIN CBG26694"/>
    <property type="match status" value="1"/>
</dbReference>
<dbReference type="EMBL" id="AVOT02053459">
    <property type="protein sequence ID" value="MBW0548262.1"/>
    <property type="molecule type" value="Genomic_DNA"/>
</dbReference>
<protein>
    <recommendedName>
        <fullName evidence="2">Integrase catalytic domain-containing protein</fullName>
    </recommendedName>
</protein>
<accession>A0A9Q3IQP7</accession>